<evidence type="ECO:0000313" key="5">
    <source>
        <dbReference type="Proteomes" id="UP001601992"/>
    </source>
</evidence>
<feature type="domain" description="HTH tetR-type" evidence="3">
    <location>
        <begin position="95"/>
        <end position="118"/>
    </location>
</feature>
<evidence type="ECO:0000256" key="2">
    <source>
        <dbReference type="SAM" id="MobiDB-lite"/>
    </source>
</evidence>
<dbReference type="Gene3D" id="1.10.357.10">
    <property type="entry name" value="Tetracycline Repressor, domain 2"/>
    <property type="match status" value="1"/>
</dbReference>
<organism evidence="4 5">
    <name type="scientific">Nocardia jiangxiensis</name>
    <dbReference type="NCBI Taxonomy" id="282685"/>
    <lineage>
        <taxon>Bacteria</taxon>
        <taxon>Bacillati</taxon>
        <taxon>Actinomycetota</taxon>
        <taxon>Actinomycetes</taxon>
        <taxon>Mycobacteriales</taxon>
        <taxon>Nocardiaceae</taxon>
        <taxon>Nocardia</taxon>
    </lineage>
</organism>
<keyword evidence="5" id="KW-1185">Reference proteome</keyword>
<dbReference type="EMBL" id="JBIAQY010000034">
    <property type="protein sequence ID" value="MFF3574984.1"/>
    <property type="molecule type" value="Genomic_DNA"/>
</dbReference>
<dbReference type="RefSeq" id="WP_387407028.1">
    <property type="nucleotide sequence ID" value="NZ_JBIAQY010000034.1"/>
</dbReference>
<dbReference type="InterPro" id="IPR009057">
    <property type="entry name" value="Homeodomain-like_sf"/>
</dbReference>
<dbReference type="InterPro" id="IPR001647">
    <property type="entry name" value="HTH_TetR"/>
</dbReference>
<accession>A0ABW6SIF2</accession>
<dbReference type="SUPFAM" id="SSF46689">
    <property type="entry name" value="Homeodomain-like"/>
    <property type="match status" value="1"/>
</dbReference>
<feature type="compositionally biased region" description="Low complexity" evidence="2">
    <location>
        <begin position="17"/>
        <end position="27"/>
    </location>
</feature>
<dbReference type="Proteomes" id="UP001601992">
    <property type="component" value="Unassembled WGS sequence"/>
</dbReference>
<feature type="region of interest" description="Disordered" evidence="2">
    <location>
        <begin position="1"/>
        <end position="27"/>
    </location>
</feature>
<proteinExistence type="predicted"/>
<comment type="caution">
    <text evidence="4">The sequence shown here is derived from an EMBL/GenBank/DDBJ whole genome shotgun (WGS) entry which is preliminary data.</text>
</comment>
<keyword evidence="1" id="KW-0238">DNA-binding</keyword>
<sequence>MTCGERPGRRRVTSGRAAAPAAKAPPGCCPAWSLPGPGAACDGLGPQVAVDGFPADPELLGQHRPPRRAQPDPDPERRAGGAGRLRRGQPAYDRKRAGVGQGTLYRRFPTREALVLAVYRQDMRELVE</sequence>
<evidence type="ECO:0000259" key="3">
    <source>
        <dbReference type="Pfam" id="PF00440"/>
    </source>
</evidence>
<reference evidence="4 5" key="1">
    <citation type="submission" date="2024-10" db="EMBL/GenBank/DDBJ databases">
        <title>The Natural Products Discovery Center: Release of the First 8490 Sequenced Strains for Exploring Actinobacteria Biosynthetic Diversity.</title>
        <authorList>
            <person name="Kalkreuter E."/>
            <person name="Kautsar S.A."/>
            <person name="Yang D."/>
            <person name="Bader C.D."/>
            <person name="Teijaro C.N."/>
            <person name="Fluegel L."/>
            <person name="Davis C.M."/>
            <person name="Simpson J.R."/>
            <person name="Lauterbach L."/>
            <person name="Steele A.D."/>
            <person name="Gui C."/>
            <person name="Meng S."/>
            <person name="Li G."/>
            <person name="Viehrig K."/>
            <person name="Ye F."/>
            <person name="Su P."/>
            <person name="Kiefer A.F."/>
            <person name="Nichols A."/>
            <person name="Cepeda A.J."/>
            <person name="Yan W."/>
            <person name="Fan B."/>
            <person name="Jiang Y."/>
            <person name="Adhikari A."/>
            <person name="Zheng C.-J."/>
            <person name="Schuster L."/>
            <person name="Cowan T.M."/>
            <person name="Smanski M.J."/>
            <person name="Chevrette M.G."/>
            <person name="De Carvalho L.P.S."/>
            <person name="Shen B."/>
        </authorList>
    </citation>
    <scope>NUCLEOTIDE SEQUENCE [LARGE SCALE GENOMIC DNA]</scope>
    <source>
        <strain evidence="4 5">NPDC002593</strain>
    </source>
</reference>
<evidence type="ECO:0000313" key="4">
    <source>
        <dbReference type="EMBL" id="MFF3574984.1"/>
    </source>
</evidence>
<protein>
    <submittedName>
        <fullName evidence="4">Helix-turn-helix domain-containing protein</fullName>
    </submittedName>
</protein>
<evidence type="ECO:0000256" key="1">
    <source>
        <dbReference type="ARBA" id="ARBA00023125"/>
    </source>
</evidence>
<feature type="region of interest" description="Disordered" evidence="2">
    <location>
        <begin position="52"/>
        <end position="98"/>
    </location>
</feature>
<gene>
    <name evidence="4" type="ORF">ACFYXQ_45330</name>
</gene>
<dbReference type="Pfam" id="PF00440">
    <property type="entry name" value="TetR_N"/>
    <property type="match status" value="1"/>
</dbReference>
<feature type="compositionally biased region" description="Basic and acidic residues" evidence="2">
    <location>
        <begin position="69"/>
        <end position="79"/>
    </location>
</feature>
<name>A0ABW6SIF2_9NOCA</name>